<feature type="transmembrane region" description="Helical" evidence="7">
    <location>
        <begin position="324"/>
        <end position="343"/>
    </location>
</feature>
<evidence type="ECO:0000256" key="2">
    <source>
        <dbReference type="ARBA" id="ARBA00009025"/>
    </source>
</evidence>
<dbReference type="PANTHER" id="PTHR43507:SF1">
    <property type="entry name" value="NADH-UBIQUINONE OXIDOREDUCTASE CHAIN 4"/>
    <property type="match status" value="1"/>
</dbReference>
<evidence type="ECO:0000256" key="6">
    <source>
        <dbReference type="RuleBase" id="RU000320"/>
    </source>
</evidence>
<feature type="transmembrane region" description="Helical" evidence="7">
    <location>
        <begin position="448"/>
        <end position="466"/>
    </location>
</feature>
<reference evidence="9 10" key="1">
    <citation type="submission" date="2018-06" db="EMBL/GenBank/DDBJ databases">
        <title>Chryseolinea flavus sp. nov., a member of the phylum Bacteroidetes isolated from soil.</title>
        <authorList>
            <person name="Li Y."/>
            <person name="Wang J."/>
        </authorList>
    </citation>
    <scope>NUCLEOTIDE SEQUENCE [LARGE SCALE GENOMIC DNA]</scope>
    <source>
        <strain evidence="9 10">SDU1-6</strain>
    </source>
</reference>
<dbReference type="OrthoDB" id="9811718at2"/>
<dbReference type="Proteomes" id="UP000251889">
    <property type="component" value="Unassembled WGS sequence"/>
</dbReference>
<proteinExistence type="inferred from homology"/>
<keyword evidence="4 7" id="KW-1133">Transmembrane helix</keyword>
<evidence type="ECO:0000259" key="8">
    <source>
        <dbReference type="Pfam" id="PF00361"/>
    </source>
</evidence>
<gene>
    <name evidence="9" type="ORF">DQQ10_20810</name>
</gene>
<evidence type="ECO:0000256" key="7">
    <source>
        <dbReference type="SAM" id="Phobius"/>
    </source>
</evidence>
<dbReference type="RefSeq" id="WP_112748851.1">
    <property type="nucleotide sequence ID" value="NZ_QMFY01000013.1"/>
</dbReference>
<dbReference type="AlphaFoldDB" id="A0A364XZX6"/>
<evidence type="ECO:0000313" key="10">
    <source>
        <dbReference type="Proteomes" id="UP000251889"/>
    </source>
</evidence>
<feature type="transmembrane region" description="Helical" evidence="7">
    <location>
        <begin position="298"/>
        <end position="318"/>
    </location>
</feature>
<evidence type="ECO:0000256" key="3">
    <source>
        <dbReference type="ARBA" id="ARBA00022692"/>
    </source>
</evidence>
<feature type="domain" description="NADH:quinone oxidoreductase/Mrp antiporter transmembrane" evidence="8">
    <location>
        <begin position="124"/>
        <end position="412"/>
    </location>
</feature>
<comment type="caution">
    <text evidence="9">The sequence shown here is derived from an EMBL/GenBank/DDBJ whole genome shotgun (WGS) entry which is preliminary data.</text>
</comment>
<evidence type="ECO:0000256" key="1">
    <source>
        <dbReference type="ARBA" id="ARBA00004127"/>
    </source>
</evidence>
<dbReference type="NCBIfam" id="TIGR01972">
    <property type="entry name" value="NDH_I_M"/>
    <property type="match status" value="1"/>
</dbReference>
<dbReference type="GO" id="GO:0012505">
    <property type="term" value="C:endomembrane system"/>
    <property type="evidence" value="ECO:0007669"/>
    <property type="project" value="UniProtKB-SubCell"/>
</dbReference>
<dbReference type="InterPro" id="IPR003918">
    <property type="entry name" value="NADH_UbQ_OxRdtase"/>
</dbReference>
<dbReference type="EMBL" id="QMFY01000013">
    <property type="protein sequence ID" value="RAV99038.1"/>
    <property type="molecule type" value="Genomic_DNA"/>
</dbReference>
<feature type="transmembrane region" description="Helical" evidence="7">
    <location>
        <begin position="364"/>
        <end position="383"/>
    </location>
</feature>
<sequence>MLTVFLIFFPLLISVLLLVLKPAHAKVWALAASIIELAASLFVAYSFDKNGGLQYFVNVPWIDSLGLSFYVAIDGISLLLVLLTTVLVPFIILSSFGHQYEKPSTFYGLILMMQMALVGVFTARDGLLFYLFWEAALIPIYFICLIWGGAERGRITLKFFIYTLAGSLFMLVALVYLYFLTPGEHTFNIYALYDAGAALGPYPQALIFWAMFVAFAIKMPVFPFHTWQPDTYTNAPTQGTMLLSGIMLKMGIYGVIRWLLPLVPLGVKEWGLTAVIISVIGIIYASCIAIVQKDLKRLIAYSSIAHVGLISAGIFTLSETGIQGAMIQMISHGILVVALFFIVDIIQRRTQTSELIKLGGIRNAAPIFTTVFIIVMLGSVALPSTSGFVGEFLLINSLVQYKFALGIVAGLTIILGAVYMLRSFQQSMSGEANAITATFTDLTGHEKLVLYPIVLMIIVIGVYPAPLLDISESAVKNIVEIYSNYSASVK</sequence>
<dbReference type="Pfam" id="PF00361">
    <property type="entry name" value="Proton_antipo_M"/>
    <property type="match status" value="1"/>
</dbReference>
<dbReference type="GO" id="GO:0015990">
    <property type="term" value="P:electron transport coupled proton transport"/>
    <property type="evidence" value="ECO:0007669"/>
    <property type="project" value="TreeGrafter"/>
</dbReference>
<evidence type="ECO:0000256" key="5">
    <source>
        <dbReference type="ARBA" id="ARBA00023136"/>
    </source>
</evidence>
<dbReference type="GO" id="GO:0016020">
    <property type="term" value="C:membrane"/>
    <property type="evidence" value="ECO:0007669"/>
    <property type="project" value="UniProtKB-SubCell"/>
</dbReference>
<keyword evidence="3 6" id="KW-0812">Transmembrane</keyword>
<feature type="transmembrane region" description="Helical" evidence="7">
    <location>
        <begin position="272"/>
        <end position="291"/>
    </location>
</feature>
<dbReference type="GO" id="GO:0048039">
    <property type="term" value="F:ubiquinone binding"/>
    <property type="evidence" value="ECO:0007669"/>
    <property type="project" value="TreeGrafter"/>
</dbReference>
<accession>A0A364XZX6</accession>
<keyword evidence="5 7" id="KW-0472">Membrane</keyword>
<feature type="transmembrane region" description="Helical" evidence="7">
    <location>
        <begin position="105"/>
        <end position="121"/>
    </location>
</feature>
<feature type="transmembrane region" description="Helical" evidence="7">
    <location>
        <begin position="127"/>
        <end position="147"/>
    </location>
</feature>
<dbReference type="PANTHER" id="PTHR43507">
    <property type="entry name" value="NADH-UBIQUINONE OXIDOREDUCTASE CHAIN 4"/>
    <property type="match status" value="1"/>
</dbReference>
<dbReference type="InterPro" id="IPR001750">
    <property type="entry name" value="ND/Mrp_TM"/>
</dbReference>
<dbReference type="GO" id="GO:0042773">
    <property type="term" value="P:ATP synthesis coupled electron transport"/>
    <property type="evidence" value="ECO:0007669"/>
    <property type="project" value="InterPro"/>
</dbReference>
<feature type="transmembrane region" description="Helical" evidence="7">
    <location>
        <begin position="403"/>
        <end position="421"/>
    </location>
</feature>
<comment type="similarity">
    <text evidence="2">Belongs to the complex I subunit 4 family.</text>
</comment>
<feature type="transmembrane region" description="Helical" evidence="7">
    <location>
        <begin position="239"/>
        <end position="260"/>
    </location>
</feature>
<feature type="transmembrane region" description="Helical" evidence="7">
    <location>
        <begin position="159"/>
        <end position="179"/>
    </location>
</feature>
<name>A0A364XZX6_9BACT</name>
<feature type="transmembrane region" description="Helical" evidence="7">
    <location>
        <begin position="206"/>
        <end position="227"/>
    </location>
</feature>
<evidence type="ECO:0000313" key="9">
    <source>
        <dbReference type="EMBL" id="RAV99038.1"/>
    </source>
</evidence>
<dbReference type="GO" id="GO:0003954">
    <property type="term" value="F:NADH dehydrogenase activity"/>
    <property type="evidence" value="ECO:0007669"/>
    <property type="project" value="TreeGrafter"/>
</dbReference>
<dbReference type="GO" id="GO:0008137">
    <property type="term" value="F:NADH dehydrogenase (ubiquinone) activity"/>
    <property type="evidence" value="ECO:0007669"/>
    <property type="project" value="InterPro"/>
</dbReference>
<dbReference type="PRINTS" id="PR01437">
    <property type="entry name" value="NUOXDRDTASE4"/>
</dbReference>
<comment type="subcellular location">
    <subcellularLocation>
        <location evidence="1">Endomembrane system</location>
        <topology evidence="1">Multi-pass membrane protein</topology>
    </subcellularLocation>
    <subcellularLocation>
        <location evidence="6">Membrane</location>
        <topology evidence="6">Multi-pass membrane protein</topology>
    </subcellularLocation>
</comment>
<protein>
    <submittedName>
        <fullName evidence="9">NADH-quinone oxidoreductase subunit M</fullName>
    </submittedName>
</protein>
<evidence type="ECO:0000256" key="4">
    <source>
        <dbReference type="ARBA" id="ARBA00022989"/>
    </source>
</evidence>
<keyword evidence="10" id="KW-1185">Reference proteome</keyword>
<feature type="transmembrane region" description="Helical" evidence="7">
    <location>
        <begin position="67"/>
        <end position="93"/>
    </location>
</feature>
<organism evidence="9 10">
    <name type="scientific">Pseudochryseolinea flava</name>
    <dbReference type="NCBI Taxonomy" id="2059302"/>
    <lineage>
        <taxon>Bacteria</taxon>
        <taxon>Pseudomonadati</taxon>
        <taxon>Bacteroidota</taxon>
        <taxon>Cytophagia</taxon>
        <taxon>Cytophagales</taxon>
        <taxon>Fulvivirgaceae</taxon>
        <taxon>Pseudochryseolinea</taxon>
    </lineage>
</organism>
<dbReference type="InterPro" id="IPR010227">
    <property type="entry name" value="NADH_Q_OxRdtase_chainM/4"/>
</dbReference>